<protein>
    <submittedName>
        <fullName evidence="1">Uncharacterized protein</fullName>
    </submittedName>
</protein>
<dbReference type="EMBL" id="LAZR01010208">
    <property type="protein sequence ID" value="KKM68218.1"/>
    <property type="molecule type" value="Genomic_DNA"/>
</dbReference>
<organism evidence="1">
    <name type="scientific">marine sediment metagenome</name>
    <dbReference type="NCBI Taxonomy" id="412755"/>
    <lineage>
        <taxon>unclassified sequences</taxon>
        <taxon>metagenomes</taxon>
        <taxon>ecological metagenomes</taxon>
    </lineage>
</organism>
<evidence type="ECO:0000313" key="1">
    <source>
        <dbReference type="EMBL" id="KKM68218.1"/>
    </source>
</evidence>
<dbReference type="AlphaFoldDB" id="A0A0F9JF15"/>
<name>A0A0F9JF15_9ZZZZ</name>
<reference evidence="1" key="1">
    <citation type="journal article" date="2015" name="Nature">
        <title>Complex archaea that bridge the gap between prokaryotes and eukaryotes.</title>
        <authorList>
            <person name="Spang A."/>
            <person name="Saw J.H."/>
            <person name="Jorgensen S.L."/>
            <person name="Zaremba-Niedzwiedzka K."/>
            <person name="Martijn J."/>
            <person name="Lind A.E."/>
            <person name="van Eijk R."/>
            <person name="Schleper C."/>
            <person name="Guy L."/>
            <person name="Ettema T.J."/>
        </authorList>
    </citation>
    <scope>NUCLEOTIDE SEQUENCE</scope>
</reference>
<gene>
    <name evidence="1" type="ORF">LCGC14_1463130</name>
</gene>
<accession>A0A0F9JF15</accession>
<proteinExistence type="predicted"/>
<sequence length="231" mass="24978">MALIVLPEGTQISGSIGGTTHSRNRFGAYIRNRSVPVNPNTARQVGVRNVVRSLAIAWNNDLTQVQRDLWEVYAANTSWTNRLGQAVNLTGLNHYIRSNTPRLLSGLARIDNGPPPIGLATAELALSVTASEATQLITIAFDDSAPWNNEDFGLQVFYMGLPKNGAITFFGGPYRKVLSHFGEVAAPIPSPVATATVFPFSAGLRIWVRSRVSRADGRLSEFAEVNFLAGA</sequence>
<comment type="caution">
    <text evidence="1">The sequence shown here is derived from an EMBL/GenBank/DDBJ whole genome shotgun (WGS) entry which is preliminary data.</text>
</comment>